<proteinExistence type="predicted"/>
<accession>A0A4Y2CJI5</accession>
<dbReference type="Proteomes" id="UP000499080">
    <property type="component" value="Unassembled WGS sequence"/>
</dbReference>
<name>A0A4Y2CJI5_ARAVE</name>
<reference evidence="1 2" key="1">
    <citation type="journal article" date="2019" name="Sci. Rep.">
        <title>Orb-weaving spider Araneus ventricosus genome elucidates the spidroin gene catalogue.</title>
        <authorList>
            <person name="Kono N."/>
            <person name="Nakamura H."/>
            <person name="Ohtoshi R."/>
            <person name="Moran D.A.P."/>
            <person name="Shinohara A."/>
            <person name="Yoshida Y."/>
            <person name="Fujiwara M."/>
            <person name="Mori M."/>
            <person name="Tomita M."/>
            <person name="Arakawa K."/>
        </authorList>
    </citation>
    <scope>NUCLEOTIDE SEQUENCE [LARGE SCALE GENOMIC DNA]</scope>
</reference>
<dbReference type="AlphaFoldDB" id="A0A4Y2CJI5"/>
<evidence type="ECO:0000313" key="2">
    <source>
        <dbReference type="Proteomes" id="UP000499080"/>
    </source>
</evidence>
<protein>
    <submittedName>
        <fullName evidence="1">Uncharacterized protein</fullName>
    </submittedName>
</protein>
<keyword evidence="2" id="KW-1185">Reference proteome</keyword>
<evidence type="ECO:0000313" key="1">
    <source>
        <dbReference type="EMBL" id="GBM04530.1"/>
    </source>
</evidence>
<comment type="caution">
    <text evidence="1">The sequence shown here is derived from an EMBL/GenBank/DDBJ whole genome shotgun (WGS) entry which is preliminary data.</text>
</comment>
<dbReference type="EMBL" id="BGPR01000203">
    <property type="protein sequence ID" value="GBM04530.1"/>
    <property type="molecule type" value="Genomic_DNA"/>
</dbReference>
<gene>
    <name evidence="1" type="ORF">AVEN_197928_1</name>
</gene>
<sequence length="90" mass="10465">MERIRFSLGLGLRLQCPDSASNSLYGSELPVPIRSPRSRVKDRCFRWEGEGDRERMMLLQVQGVLSCLRDRHVLLQQISFFEVRGKRMLG</sequence>
<organism evidence="1 2">
    <name type="scientific">Araneus ventricosus</name>
    <name type="common">Orbweaver spider</name>
    <name type="synonym">Epeira ventricosa</name>
    <dbReference type="NCBI Taxonomy" id="182803"/>
    <lineage>
        <taxon>Eukaryota</taxon>
        <taxon>Metazoa</taxon>
        <taxon>Ecdysozoa</taxon>
        <taxon>Arthropoda</taxon>
        <taxon>Chelicerata</taxon>
        <taxon>Arachnida</taxon>
        <taxon>Araneae</taxon>
        <taxon>Araneomorphae</taxon>
        <taxon>Entelegynae</taxon>
        <taxon>Araneoidea</taxon>
        <taxon>Araneidae</taxon>
        <taxon>Araneus</taxon>
    </lineage>
</organism>